<organism evidence="3 4">
    <name type="scientific">Microtetraspora glauca</name>
    <dbReference type="NCBI Taxonomy" id="1996"/>
    <lineage>
        <taxon>Bacteria</taxon>
        <taxon>Bacillati</taxon>
        <taxon>Actinomycetota</taxon>
        <taxon>Actinomycetes</taxon>
        <taxon>Streptosporangiales</taxon>
        <taxon>Streptosporangiaceae</taxon>
        <taxon>Microtetraspora</taxon>
    </lineage>
</organism>
<gene>
    <name evidence="3" type="ORF">AB0I59_11425</name>
</gene>
<dbReference type="InterPro" id="IPR024344">
    <property type="entry name" value="MDMPI_metal-binding"/>
</dbReference>
<dbReference type="InterPro" id="IPR010872">
    <property type="entry name" value="MDMPI_C-term_domain"/>
</dbReference>
<dbReference type="PANTHER" id="PTHR40758">
    <property type="entry name" value="CONSERVED PROTEIN"/>
    <property type="match status" value="1"/>
</dbReference>
<evidence type="ECO:0000313" key="3">
    <source>
        <dbReference type="EMBL" id="MEV0969237.1"/>
    </source>
</evidence>
<dbReference type="Proteomes" id="UP001551675">
    <property type="component" value="Unassembled WGS sequence"/>
</dbReference>
<protein>
    <submittedName>
        <fullName evidence="3">Maleylpyruvate isomerase family mycothiol-dependent enzyme</fullName>
    </submittedName>
</protein>
<evidence type="ECO:0000259" key="2">
    <source>
        <dbReference type="Pfam" id="PF11716"/>
    </source>
</evidence>
<dbReference type="NCBIfam" id="TIGR03083">
    <property type="entry name" value="maleylpyruvate isomerase family mycothiol-dependent enzyme"/>
    <property type="match status" value="1"/>
</dbReference>
<dbReference type="InterPro" id="IPR034660">
    <property type="entry name" value="DinB/YfiT-like"/>
</dbReference>
<evidence type="ECO:0000259" key="1">
    <source>
        <dbReference type="Pfam" id="PF07398"/>
    </source>
</evidence>
<keyword evidence="3" id="KW-0413">Isomerase</keyword>
<dbReference type="Pfam" id="PF07398">
    <property type="entry name" value="MDMPI_C"/>
    <property type="match status" value="1"/>
</dbReference>
<keyword evidence="4" id="KW-1185">Reference proteome</keyword>
<accession>A0ABV3GD29</accession>
<dbReference type="InterPro" id="IPR017517">
    <property type="entry name" value="Maleyloyr_isom"/>
</dbReference>
<dbReference type="RefSeq" id="WP_358132148.1">
    <property type="nucleotide sequence ID" value="NZ_JBFALK010000005.1"/>
</dbReference>
<dbReference type="Gene3D" id="1.20.120.450">
    <property type="entry name" value="dinb family like domain"/>
    <property type="match status" value="1"/>
</dbReference>
<dbReference type="SUPFAM" id="SSF109854">
    <property type="entry name" value="DinB/YfiT-like putative metalloenzymes"/>
    <property type="match status" value="1"/>
</dbReference>
<feature type="domain" description="MDMPI C-terminal" evidence="1">
    <location>
        <begin position="154"/>
        <end position="250"/>
    </location>
</feature>
<dbReference type="Pfam" id="PF11716">
    <property type="entry name" value="MDMPI_N"/>
    <property type="match status" value="1"/>
</dbReference>
<evidence type="ECO:0000313" key="4">
    <source>
        <dbReference type="Proteomes" id="UP001551675"/>
    </source>
</evidence>
<feature type="domain" description="Mycothiol-dependent maleylpyruvate isomerase metal-binding" evidence="2">
    <location>
        <begin position="16"/>
        <end position="139"/>
    </location>
</feature>
<sequence>MTELIHGDRTHDEYCTAIEAATARLVALVEEADPAAPVPTCPGWTIAKLVKHVGTTQRWAEHLVRTRAPEWLGARDVPMDRLGEGDDPAAWLAAGTARLLATLRATAPETPLWSWGGDRHARFWSRRMLHELLVHLADAELALGREPAIDAGSAIDGVDEFLGNLPYAAEWAERVGRLSGDGETLHLHATDADGEWMITLRPTGFTWERGHGKGAVAVRGTASDLLLLVYGRLRPDAGRFEVFGDDRLLAHWLENSAI</sequence>
<dbReference type="EMBL" id="JBFALK010000005">
    <property type="protein sequence ID" value="MEV0969237.1"/>
    <property type="molecule type" value="Genomic_DNA"/>
</dbReference>
<dbReference type="PANTHER" id="PTHR40758:SF1">
    <property type="entry name" value="CONSERVED PROTEIN"/>
    <property type="match status" value="1"/>
</dbReference>
<name>A0ABV3GD29_MICGL</name>
<dbReference type="GO" id="GO:0016853">
    <property type="term" value="F:isomerase activity"/>
    <property type="evidence" value="ECO:0007669"/>
    <property type="project" value="UniProtKB-KW"/>
</dbReference>
<comment type="caution">
    <text evidence="3">The sequence shown here is derived from an EMBL/GenBank/DDBJ whole genome shotgun (WGS) entry which is preliminary data.</text>
</comment>
<proteinExistence type="predicted"/>
<reference evidence="3 4" key="1">
    <citation type="submission" date="2024-06" db="EMBL/GenBank/DDBJ databases">
        <title>The Natural Products Discovery Center: Release of the First 8490 Sequenced Strains for Exploring Actinobacteria Biosynthetic Diversity.</title>
        <authorList>
            <person name="Kalkreuter E."/>
            <person name="Kautsar S.A."/>
            <person name="Yang D."/>
            <person name="Bader C.D."/>
            <person name="Teijaro C.N."/>
            <person name="Fluegel L."/>
            <person name="Davis C.M."/>
            <person name="Simpson J.R."/>
            <person name="Lauterbach L."/>
            <person name="Steele A.D."/>
            <person name="Gui C."/>
            <person name="Meng S."/>
            <person name="Li G."/>
            <person name="Viehrig K."/>
            <person name="Ye F."/>
            <person name="Su P."/>
            <person name="Kiefer A.F."/>
            <person name="Nichols A."/>
            <person name="Cepeda A.J."/>
            <person name="Yan W."/>
            <person name="Fan B."/>
            <person name="Jiang Y."/>
            <person name="Adhikari A."/>
            <person name="Zheng C.-J."/>
            <person name="Schuster L."/>
            <person name="Cowan T.M."/>
            <person name="Smanski M.J."/>
            <person name="Chevrette M.G."/>
            <person name="De Carvalho L.P.S."/>
            <person name="Shen B."/>
        </authorList>
    </citation>
    <scope>NUCLEOTIDE SEQUENCE [LARGE SCALE GENOMIC DNA]</scope>
    <source>
        <strain evidence="3 4">NPDC050100</strain>
    </source>
</reference>